<reference evidence="2 3" key="1">
    <citation type="journal article" date="2021" name="BMC Genomics">
        <title>Datura genome reveals duplications of psychoactive alkaloid biosynthetic genes and high mutation rate following tissue culture.</title>
        <authorList>
            <person name="Rajewski A."/>
            <person name="Carter-House D."/>
            <person name="Stajich J."/>
            <person name="Litt A."/>
        </authorList>
    </citation>
    <scope>NUCLEOTIDE SEQUENCE [LARGE SCALE GENOMIC DNA]</scope>
    <source>
        <strain evidence="2">AR-01</strain>
    </source>
</reference>
<evidence type="ECO:0000256" key="1">
    <source>
        <dbReference type="SAM" id="Phobius"/>
    </source>
</evidence>
<keyword evidence="1" id="KW-0812">Transmembrane</keyword>
<feature type="transmembrane region" description="Helical" evidence="1">
    <location>
        <begin position="32"/>
        <end position="54"/>
    </location>
</feature>
<evidence type="ECO:0000313" key="2">
    <source>
        <dbReference type="EMBL" id="MCD7457421.1"/>
    </source>
</evidence>
<gene>
    <name evidence="2" type="ORF">HAX54_035044</name>
</gene>
<organism evidence="2 3">
    <name type="scientific">Datura stramonium</name>
    <name type="common">Jimsonweed</name>
    <name type="synonym">Common thornapple</name>
    <dbReference type="NCBI Taxonomy" id="4076"/>
    <lineage>
        <taxon>Eukaryota</taxon>
        <taxon>Viridiplantae</taxon>
        <taxon>Streptophyta</taxon>
        <taxon>Embryophyta</taxon>
        <taxon>Tracheophyta</taxon>
        <taxon>Spermatophyta</taxon>
        <taxon>Magnoliopsida</taxon>
        <taxon>eudicotyledons</taxon>
        <taxon>Gunneridae</taxon>
        <taxon>Pentapetalae</taxon>
        <taxon>asterids</taxon>
        <taxon>lamiids</taxon>
        <taxon>Solanales</taxon>
        <taxon>Solanaceae</taxon>
        <taxon>Solanoideae</taxon>
        <taxon>Datureae</taxon>
        <taxon>Datura</taxon>
    </lineage>
</organism>
<protein>
    <submittedName>
        <fullName evidence="2">Uncharacterized protein</fullName>
    </submittedName>
</protein>
<dbReference type="EMBL" id="JACEIK010000455">
    <property type="protein sequence ID" value="MCD7457421.1"/>
    <property type="molecule type" value="Genomic_DNA"/>
</dbReference>
<evidence type="ECO:0000313" key="3">
    <source>
        <dbReference type="Proteomes" id="UP000823775"/>
    </source>
</evidence>
<accession>A0ABS8SET4</accession>
<sequence length="102" mass="11064">MAAIETNRAKAVAMRRSYVLDLKNNPLKISRLAPFSGFATQCLVPVLGPLLIWIRAAQGPFKGSNLRPKGILSIPPPSHQAWDPVHPTIMLGGASRRALSKL</sequence>
<keyword evidence="3" id="KW-1185">Reference proteome</keyword>
<name>A0ABS8SET4_DATST</name>
<comment type="caution">
    <text evidence="2">The sequence shown here is derived from an EMBL/GenBank/DDBJ whole genome shotgun (WGS) entry which is preliminary data.</text>
</comment>
<dbReference type="Proteomes" id="UP000823775">
    <property type="component" value="Unassembled WGS sequence"/>
</dbReference>
<proteinExistence type="predicted"/>
<keyword evidence="1" id="KW-0472">Membrane</keyword>
<keyword evidence="1" id="KW-1133">Transmembrane helix</keyword>